<reference evidence="2" key="1">
    <citation type="submission" date="2016-10" db="EMBL/GenBank/DDBJ databases">
        <authorList>
            <person name="Varghese N."/>
            <person name="Submissions S."/>
        </authorList>
    </citation>
    <scope>NUCLEOTIDE SEQUENCE [LARGE SCALE GENOMIC DNA]</scope>
    <source>
        <strain evidence="2">NLAE-zl-G277</strain>
    </source>
</reference>
<accession>A0A1I0KGL5</accession>
<evidence type="ECO:0000313" key="1">
    <source>
        <dbReference type="EMBL" id="SEU22787.1"/>
    </source>
</evidence>
<gene>
    <name evidence="1" type="ORF">SAMN05216313_1742</name>
</gene>
<dbReference type="AlphaFoldDB" id="A0A1I0KGL5"/>
<proteinExistence type="predicted"/>
<dbReference type="RefSeq" id="WP_242956556.1">
    <property type="nucleotide sequence ID" value="NZ_FOIM01000074.1"/>
</dbReference>
<evidence type="ECO:0000313" key="2">
    <source>
        <dbReference type="Proteomes" id="UP000198508"/>
    </source>
</evidence>
<dbReference type="EMBL" id="FOIM01000074">
    <property type="protein sequence ID" value="SEU22787.1"/>
    <property type="molecule type" value="Genomic_DNA"/>
</dbReference>
<keyword evidence="2" id="KW-1185">Reference proteome</keyword>
<protein>
    <submittedName>
        <fullName evidence="1">DNA repair protein RadC</fullName>
    </submittedName>
</protein>
<dbReference type="STRING" id="460384.SAMN05216313_1742"/>
<organism evidence="1 2">
    <name type="scientific">Enterocloster lavalensis</name>
    <dbReference type="NCBI Taxonomy" id="460384"/>
    <lineage>
        <taxon>Bacteria</taxon>
        <taxon>Bacillati</taxon>
        <taxon>Bacillota</taxon>
        <taxon>Clostridia</taxon>
        <taxon>Lachnospirales</taxon>
        <taxon>Lachnospiraceae</taxon>
        <taxon>Enterocloster</taxon>
    </lineage>
</organism>
<sequence length="69" mass="8180">MRKISQEEQLENMAKRLIPKKKVGIVHLQVVKESRVLYGMRRFTTPLEAVDMVMPLLSKATGKWFWFYP</sequence>
<dbReference type="Proteomes" id="UP000198508">
    <property type="component" value="Unassembled WGS sequence"/>
</dbReference>
<name>A0A1I0KGL5_9FIRM</name>